<dbReference type="Gene3D" id="3.40.1360.10">
    <property type="match status" value="1"/>
</dbReference>
<dbReference type="InterPro" id="IPR030846">
    <property type="entry name" value="DnaG_bac"/>
</dbReference>
<keyword evidence="4 12" id="KW-0548">Nucleotidyltransferase</keyword>
<keyword evidence="2 12" id="KW-0639">Primosome</keyword>
<feature type="domain" description="Toprim" evidence="15">
    <location>
        <begin position="258"/>
        <end position="339"/>
    </location>
</feature>
<dbReference type="SMART" id="SM00493">
    <property type="entry name" value="TOPRIM"/>
    <property type="match status" value="1"/>
</dbReference>
<dbReference type="GO" id="GO:0006269">
    <property type="term" value="P:DNA replication, synthesis of primer"/>
    <property type="evidence" value="ECO:0007669"/>
    <property type="project" value="UniProtKB-UniRule"/>
</dbReference>
<evidence type="ECO:0000256" key="3">
    <source>
        <dbReference type="ARBA" id="ARBA00022679"/>
    </source>
</evidence>
<accession>A0A7Z7QPS1</accession>
<dbReference type="NCBIfam" id="TIGR01391">
    <property type="entry name" value="dnaG"/>
    <property type="match status" value="1"/>
</dbReference>
<evidence type="ECO:0000256" key="4">
    <source>
        <dbReference type="ARBA" id="ARBA00022695"/>
    </source>
</evidence>
<evidence type="ECO:0000256" key="2">
    <source>
        <dbReference type="ARBA" id="ARBA00022515"/>
    </source>
</evidence>
<dbReference type="Pfam" id="PF01807">
    <property type="entry name" value="Zn_ribbon_DnaG"/>
    <property type="match status" value="1"/>
</dbReference>
<comment type="domain">
    <text evidence="12">Contains an N-terminal zinc-binding domain, a central core domain that contains the primase activity, and a C-terminal DnaB-binding domain.</text>
</comment>
<dbReference type="PIRSF" id="PIRSF002811">
    <property type="entry name" value="DnaG"/>
    <property type="match status" value="1"/>
</dbReference>
<dbReference type="SUPFAM" id="SSF56731">
    <property type="entry name" value="DNA primase core"/>
    <property type="match status" value="1"/>
</dbReference>
<evidence type="ECO:0000313" key="17">
    <source>
        <dbReference type="EMBL" id="SUM88728.1"/>
    </source>
</evidence>
<keyword evidence="5 12" id="KW-0235">DNA replication</keyword>
<dbReference type="InterPro" id="IPR048453">
    <property type="entry name" value="DnaG_cat_HB"/>
</dbReference>
<dbReference type="PANTHER" id="PTHR30313">
    <property type="entry name" value="DNA PRIMASE"/>
    <property type="match status" value="1"/>
</dbReference>
<dbReference type="Pfam" id="PF21650">
    <property type="entry name" value="DnaG_cat_HB"/>
    <property type="match status" value="1"/>
</dbReference>
<keyword evidence="8 12" id="KW-0862">Zinc</keyword>
<dbReference type="RefSeq" id="WP_126496322.1">
    <property type="nucleotide sequence ID" value="NZ_CALYFX010000004.1"/>
</dbReference>
<name>A0A7Z7QPS1_STASC</name>
<evidence type="ECO:0000256" key="8">
    <source>
        <dbReference type="ARBA" id="ARBA00022833"/>
    </source>
</evidence>
<dbReference type="EMBL" id="LR962863">
    <property type="protein sequence ID" value="CAD7359634.1"/>
    <property type="molecule type" value="Genomic_DNA"/>
</dbReference>
<dbReference type="GO" id="GO:0005737">
    <property type="term" value="C:cytoplasm"/>
    <property type="evidence" value="ECO:0007669"/>
    <property type="project" value="TreeGrafter"/>
</dbReference>
<dbReference type="PROSITE" id="PS50880">
    <property type="entry name" value="TOPRIM"/>
    <property type="match status" value="1"/>
</dbReference>
<comment type="similarity">
    <text evidence="12 13">Belongs to the DnaG primase family.</text>
</comment>
<dbReference type="Gene3D" id="3.90.980.10">
    <property type="entry name" value="DNA primase, catalytic core, N-terminal domain"/>
    <property type="match status" value="1"/>
</dbReference>
<reference evidence="17" key="1">
    <citation type="submission" date="2018-06" db="EMBL/GenBank/DDBJ databases">
        <authorList>
            <consortium name="Pathogen Informatics"/>
            <person name="Doyle S."/>
        </authorList>
    </citation>
    <scope>NUCLEOTIDE SEQUENCE [LARGE SCALE GENOMIC DNA]</scope>
    <source>
        <strain evidence="17">NCTC12218</strain>
    </source>
</reference>
<dbReference type="InterPro" id="IPR036977">
    <property type="entry name" value="DNA_primase_Znf_CHC2"/>
</dbReference>
<comment type="function">
    <text evidence="12 13">RNA polymerase that catalyzes the synthesis of short RNA molecules used as primers for DNA polymerase during DNA replication.</text>
</comment>
<dbReference type="HAMAP" id="MF_00974">
    <property type="entry name" value="DNA_primase_DnaG"/>
    <property type="match status" value="1"/>
</dbReference>
<dbReference type="Gene3D" id="3.90.580.10">
    <property type="entry name" value="Zinc finger, CHC2-type domain"/>
    <property type="match status" value="1"/>
</dbReference>
<evidence type="ECO:0000256" key="14">
    <source>
        <dbReference type="PIRSR" id="PIRSR002811-1"/>
    </source>
</evidence>
<dbReference type="GO" id="GO:0000428">
    <property type="term" value="C:DNA-directed RNA polymerase complex"/>
    <property type="evidence" value="ECO:0007669"/>
    <property type="project" value="UniProtKB-KW"/>
</dbReference>
<dbReference type="FunFam" id="3.90.580.10:FF:000001">
    <property type="entry name" value="DNA primase"/>
    <property type="match status" value="1"/>
</dbReference>
<dbReference type="CDD" id="cd03364">
    <property type="entry name" value="TOPRIM_DnaG_primases"/>
    <property type="match status" value="1"/>
</dbReference>
<dbReference type="SMART" id="SM00400">
    <property type="entry name" value="ZnF_CHCC"/>
    <property type="match status" value="1"/>
</dbReference>
<dbReference type="InterPro" id="IPR034151">
    <property type="entry name" value="TOPRIM_DnaG_bac"/>
</dbReference>
<evidence type="ECO:0000256" key="13">
    <source>
        <dbReference type="PIRNR" id="PIRNR002811"/>
    </source>
</evidence>
<evidence type="ECO:0000256" key="12">
    <source>
        <dbReference type="HAMAP-Rule" id="MF_00974"/>
    </source>
</evidence>
<dbReference type="Proteomes" id="UP000264146">
    <property type="component" value="Chromosome"/>
</dbReference>
<keyword evidence="9" id="KW-0460">Magnesium</keyword>
<gene>
    <name evidence="17" type="primary">dnaG_1</name>
    <name evidence="12" type="synonym">dnaG</name>
    <name evidence="17" type="ORF">NCTC12218_01291</name>
</gene>
<evidence type="ECO:0000256" key="7">
    <source>
        <dbReference type="ARBA" id="ARBA00022771"/>
    </source>
</evidence>
<keyword evidence="3 12" id="KW-0808">Transferase</keyword>
<comment type="catalytic activity">
    <reaction evidence="12">
        <text>ssDNA + n NTP = ssDNA/pppN(pN)n-1 hybrid + (n-1) diphosphate.</text>
        <dbReference type="EC" id="2.7.7.101"/>
    </reaction>
</comment>
<dbReference type="Pfam" id="PF08275">
    <property type="entry name" value="DNAG_N"/>
    <property type="match status" value="1"/>
</dbReference>
<dbReference type="SUPFAM" id="SSF57783">
    <property type="entry name" value="Zinc beta-ribbon"/>
    <property type="match status" value="1"/>
</dbReference>
<evidence type="ECO:0000313" key="18">
    <source>
        <dbReference type="Proteomes" id="UP000264146"/>
    </source>
</evidence>
<dbReference type="InterPro" id="IPR006295">
    <property type="entry name" value="DNA_primase_DnaG"/>
</dbReference>
<dbReference type="EMBL" id="UHEF01000001">
    <property type="protein sequence ID" value="SUM88728.1"/>
    <property type="molecule type" value="Genomic_DNA"/>
</dbReference>
<keyword evidence="6 12" id="KW-0479">Metal-binding</keyword>
<dbReference type="FunFam" id="3.90.980.10:FF:000001">
    <property type="entry name" value="DNA primase"/>
    <property type="match status" value="1"/>
</dbReference>
<evidence type="ECO:0000256" key="10">
    <source>
        <dbReference type="ARBA" id="ARBA00023125"/>
    </source>
</evidence>
<evidence type="ECO:0000259" key="15">
    <source>
        <dbReference type="PROSITE" id="PS50880"/>
    </source>
</evidence>
<keyword evidence="11 12" id="KW-0804">Transcription</keyword>
<dbReference type="AlphaFoldDB" id="A0A7Z7QPS1"/>
<dbReference type="GO" id="GO:0003899">
    <property type="term" value="F:DNA-directed RNA polymerase activity"/>
    <property type="evidence" value="ECO:0007669"/>
    <property type="project" value="UniProtKB-UniRule"/>
</dbReference>
<keyword evidence="1 12" id="KW-0240">DNA-directed RNA polymerase</keyword>
<proteinExistence type="inferred from homology"/>
<dbReference type="GO" id="GO:0008270">
    <property type="term" value="F:zinc ion binding"/>
    <property type="evidence" value="ECO:0007669"/>
    <property type="project" value="UniProtKB-UniRule"/>
</dbReference>
<organism evidence="17">
    <name type="scientific">Staphylococcus schleiferi</name>
    <dbReference type="NCBI Taxonomy" id="1295"/>
    <lineage>
        <taxon>Bacteria</taxon>
        <taxon>Bacillati</taxon>
        <taxon>Bacillota</taxon>
        <taxon>Bacilli</taxon>
        <taxon>Bacillales</taxon>
        <taxon>Staphylococcaceae</taxon>
        <taxon>Staphylococcus</taxon>
    </lineage>
</organism>
<dbReference type="Gene3D" id="1.10.860.10">
    <property type="entry name" value="DNAb Helicase, Chain A"/>
    <property type="match status" value="1"/>
</dbReference>
<dbReference type="EC" id="2.7.7.101" evidence="12"/>
<dbReference type="InterPro" id="IPR013264">
    <property type="entry name" value="DNAG_N"/>
</dbReference>
<dbReference type="InterPro" id="IPR002694">
    <property type="entry name" value="Znf_CHC2"/>
</dbReference>
<dbReference type="Pfam" id="PF13155">
    <property type="entry name" value="Toprim_2"/>
    <property type="match status" value="1"/>
</dbReference>
<dbReference type="PANTHER" id="PTHR30313:SF2">
    <property type="entry name" value="DNA PRIMASE"/>
    <property type="match status" value="1"/>
</dbReference>
<comment type="subunit">
    <text evidence="12">Monomer. Interacts with DnaB.</text>
</comment>
<evidence type="ECO:0000256" key="6">
    <source>
        <dbReference type="ARBA" id="ARBA00022723"/>
    </source>
</evidence>
<feature type="zinc finger region" description="CHC2-type" evidence="12 14">
    <location>
        <begin position="38"/>
        <end position="62"/>
    </location>
</feature>
<dbReference type="InterPro" id="IPR037068">
    <property type="entry name" value="DNA_primase_core_N_sf"/>
</dbReference>
<sequence length="594" mass="69334">MRIPQSTIDEIKTQSDILDVVSEYVKLEKRGRNYIGLCPFHDEKTPSFTVSEDKQICHCFGCKKGGNVFQFIQEIENVSFTDAVKKLGARVNIKVDTGESKELEHIASDDLTMIQMHESLLDYYHYLLKKTVEGEKALKYLYDRGFTDEIIDERKIGFAPNSSHFATNFMEKKGYDLQLGYEAGILSRNETEFNYYDRFRDRIIFPLANAQGRIVGYSGRTYTGQEPKYLNSPESPIFQKRKLLYNLDKARKSIRQNDEVILLEGFMDVIKSDSAGLKNVVASMGTQLSNEHITFLKKLCGHITIMYDGDNAGINAALKTGQTLLQQQFNVYIVQLPTKMDPDEYISKFGAEKFRDFVNKEKKSFVSFKLHLNQSEIQNNDLSYEKYYKTFIDDAAHINSKILRNKVIQDAAQVFKISVESLNNEVERIYPQQNVAPRQIQHETPQFTTLTKYEKAERALLKHFISDKEVFLSFYQDIEETDFTNQHFKRIFSILREFYSNYDSFAMSDFITYVDQDELKEVLIHLVDYPLNREPFENEITDYIKLMTEHRFSESIETLHEKLREATRIGDTESQKYYLEMIVNKNRARLKSQE</sequence>
<keyword evidence="10 12" id="KW-0238">DNA-binding</keyword>
<dbReference type="Gene3D" id="1.20.50.20">
    <property type="entry name" value="DnaG, RNA polymerase domain, helical bundle"/>
    <property type="match status" value="1"/>
</dbReference>
<evidence type="ECO:0000313" key="16">
    <source>
        <dbReference type="EMBL" id="CAD7359634.1"/>
    </source>
</evidence>
<protein>
    <recommendedName>
        <fullName evidence="12 13">DNA primase</fullName>
        <ecNumber evidence="12">2.7.7.101</ecNumber>
    </recommendedName>
</protein>
<comment type="cofactor">
    <cofactor evidence="12 13 14">
        <name>Zn(2+)</name>
        <dbReference type="ChEBI" id="CHEBI:29105"/>
    </cofactor>
    <text evidence="12 13 14">Binds 1 zinc ion per monomer.</text>
</comment>
<dbReference type="InterPro" id="IPR006171">
    <property type="entry name" value="TOPRIM_dom"/>
</dbReference>
<dbReference type="InterPro" id="IPR050219">
    <property type="entry name" value="DnaG_primase"/>
</dbReference>
<reference evidence="16 18" key="2">
    <citation type="submission" date="2020-11" db="EMBL/GenBank/DDBJ databases">
        <authorList>
            <consortium name="Pathogen Informatics"/>
        </authorList>
    </citation>
    <scope>NUCLEOTIDE SEQUENCE [LARGE SCALE GENOMIC DNA]</scope>
    <source>
        <strain evidence="16 18">NCTC12218</strain>
    </source>
</reference>
<evidence type="ECO:0000256" key="9">
    <source>
        <dbReference type="ARBA" id="ARBA00022842"/>
    </source>
</evidence>
<evidence type="ECO:0000256" key="1">
    <source>
        <dbReference type="ARBA" id="ARBA00022478"/>
    </source>
</evidence>
<dbReference type="GO" id="GO:1990077">
    <property type="term" value="C:primosome complex"/>
    <property type="evidence" value="ECO:0007669"/>
    <property type="project" value="UniProtKB-KW"/>
</dbReference>
<evidence type="ECO:0000256" key="5">
    <source>
        <dbReference type="ARBA" id="ARBA00022705"/>
    </source>
</evidence>
<evidence type="ECO:0000256" key="11">
    <source>
        <dbReference type="ARBA" id="ARBA00023163"/>
    </source>
</evidence>
<dbReference type="GO" id="GO:0003677">
    <property type="term" value="F:DNA binding"/>
    <property type="evidence" value="ECO:0007669"/>
    <property type="project" value="UniProtKB-KW"/>
</dbReference>
<dbReference type="InterPro" id="IPR016136">
    <property type="entry name" value="DNA_helicase_N/primase_C"/>
</dbReference>
<keyword evidence="7 12" id="KW-0863">Zinc-finger</keyword>